<keyword evidence="3 4" id="KW-0408">Iron</keyword>
<dbReference type="SUPFAM" id="SSF46626">
    <property type="entry name" value="Cytochrome c"/>
    <property type="match status" value="1"/>
</dbReference>
<dbReference type="InterPro" id="IPR009056">
    <property type="entry name" value="Cyt_c-like_dom"/>
</dbReference>
<sequence>MQAARGAKIYDAQCAICHGASGQGTREGPAVVGKDALPLDPRPNQKLRKNQFKTALDVAQFVTTNMPPKNPGSLKESDYWDILSFDLKANGVAVAGKHIDATSAADIKLH</sequence>
<dbReference type="InterPro" id="IPR036909">
    <property type="entry name" value="Cyt_c-like_dom_sf"/>
</dbReference>
<keyword evidence="7" id="KW-1185">Reference proteome</keyword>
<accession>A0ABZ2LDR5</accession>
<name>A0ABZ2LDR5_9BACT</name>
<keyword evidence="1 4" id="KW-0349">Heme</keyword>
<keyword evidence="2 4" id="KW-0479">Metal-binding</keyword>
<evidence type="ECO:0000313" key="6">
    <source>
        <dbReference type="EMBL" id="WXB09034.1"/>
    </source>
</evidence>
<reference evidence="6" key="1">
    <citation type="submission" date="2021-12" db="EMBL/GenBank/DDBJ databases">
        <title>Discovery of the Pendulisporaceae a myxobacterial family with distinct sporulation behavior and unique specialized metabolism.</title>
        <authorList>
            <person name="Garcia R."/>
            <person name="Popoff A."/>
            <person name="Bader C.D."/>
            <person name="Loehr J."/>
            <person name="Walesch S."/>
            <person name="Walt C."/>
            <person name="Boldt J."/>
            <person name="Bunk B."/>
            <person name="Haeckl F.J.F.P.J."/>
            <person name="Gunesch A.P."/>
            <person name="Birkelbach J."/>
            <person name="Nuebel U."/>
            <person name="Pietschmann T."/>
            <person name="Bach T."/>
            <person name="Mueller R."/>
        </authorList>
    </citation>
    <scope>NUCLEOTIDE SEQUENCE</scope>
    <source>
        <strain evidence="6">MSr11367</strain>
    </source>
</reference>
<evidence type="ECO:0000259" key="5">
    <source>
        <dbReference type="PROSITE" id="PS51007"/>
    </source>
</evidence>
<protein>
    <submittedName>
        <fullName evidence="6">C-type cytochrome</fullName>
    </submittedName>
</protein>
<dbReference type="RefSeq" id="WP_394838707.1">
    <property type="nucleotide sequence ID" value="NZ_CP089929.1"/>
</dbReference>
<evidence type="ECO:0000256" key="3">
    <source>
        <dbReference type="ARBA" id="ARBA00023004"/>
    </source>
</evidence>
<evidence type="ECO:0000256" key="4">
    <source>
        <dbReference type="PROSITE-ProRule" id="PRU00433"/>
    </source>
</evidence>
<gene>
    <name evidence="6" type="ORF">LVJ94_17595</name>
</gene>
<evidence type="ECO:0000256" key="2">
    <source>
        <dbReference type="ARBA" id="ARBA00022723"/>
    </source>
</evidence>
<dbReference type="Proteomes" id="UP001374803">
    <property type="component" value="Chromosome"/>
</dbReference>
<evidence type="ECO:0000256" key="1">
    <source>
        <dbReference type="ARBA" id="ARBA00022617"/>
    </source>
</evidence>
<dbReference type="Gene3D" id="1.10.760.10">
    <property type="entry name" value="Cytochrome c-like domain"/>
    <property type="match status" value="1"/>
</dbReference>
<dbReference type="EMBL" id="CP089983">
    <property type="protein sequence ID" value="WXB09034.1"/>
    <property type="molecule type" value="Genomic_DNA"/>
</dbReference>
<proteinExistence type="predicted"/>
<organism evidence="6 7">
    <name type="scientific">Pendulispora rubella</name>
    <dbReference type="NCBI Taxonomy" id="2741070"/>
    <lineage>
        <taxon>Bacteria</taxon>
        <taxon>Pseudomonadati</taxon>
        <taxon>Myxococcota</taxon>
        <taxon>Myxococcia</taxon>
        <taxon>Myxococcales</taxon>
        <taxon>Sorangiineae</taxon>
        <taxon>Pendulisporaceae</taxon>
        <taxon>Pendulispora</taxon>
    </lineage>
</organism>
<dbReference type="Pfam" id="PF13442">
    <property type="entry name" value="Cytochrome_CBB3"/>
    <property type="match status" value="1"/>
</dbReference>
<evidence type="ECO:0000313" key="7">
    <source>
        <dbReference type="Proteomes" id="UP001374803"/>
    </source>
</evidence>
<dbReference type="PROSITE" id="PS51007">
    <property type="entry name" value="CYTC"/>
    <property type="match status" value="1"/>
</dbReference>
<feature type="domain" description="Cytochrome c" evidence="5">
    <location>
        <begin position="1"/>
        <end position="90"/>
    </location>
</feature>